<dbReference type="PANTHER" id="PTHR34821:SF2">
    <property type="entry name" value="INNER MEMBRANE PROTEIN YDCZ"/>
    <property type="match status" value="1"/>
</dbReference>
<dbReference type="AlphaFoldDB" id="A0A6F8YSL7"/>
<feature type="transmembrane region" description="Helical" evidence="1">
    <location>
        <begin position="87"/>
        <end position="115"/>
    </location>
</feature>
<sequence length="321" mass="31429">MRRPALPEAHALPAWAALAVASVGGVSSAVQSAANAELGERVGNASFGAVVSTLSGSALVVAGLFAMPSMRRGLRALPHAKLPWWTYLGGVCGALFVTIATYAVPVVGVAAFTIAQVTGGSFGGLAVDRAGLAPAGRLPLTGPRVGGAVLGVGAVALAQVDRPIGDLAVDMLALGMLGGAVVALQGAFNGRVSAGTTNAAGTAVNFAGATPTVLVAGALLGAFGSGWSTRLPTEWYLYTGGMLSVVIVVCLLISVRAVGVLRTGLSVVAGQLAGALLLDALLPGGRHASPALLAGATLTVAAVALAGAAPRGPARRPARGL</sequence>
<evidence type="ECO:0000313" key="2">
    <source>
        <dbReference type="EMBL" id="BCB89104.1"/>
    </source>
</evidence>
<dbReference type="GO" id="GO:0005886">
    <property type="term" value="C:plasma membrane"/>
    <property type="evidence" value="ECO:0007669"/>
    <property type="project" value="TreeGrafter"/>
</dbReference>
<dbReference type="RefSeq" id="WP_232075233.1">
    <property type="nucleotide sequence ID" value="NZ_AP022871.1"/>
</dbReference>
<dbReference type="KEGG" id="psuu:Psuf_064170"/>
<dbReference type="PANTHER" id="PTHR34821">
    <property type="entry name" value="INNER MEMBRANE PROTEIN YDCZ"/>
    <property type="match status" value="1"/>
</dbReference>
<feature type="transmembrane region" description="Helical" evidence="1">
    <location>
        <begin position="235"/>
        <end position="253"/>
    </location>
</feature>
<name>A0A6F8YSL7_9ACTN</name>
<dbReference type="InterPro" id="IPR006750">
    <property type="entry name" value="YdcZ"/>
</dbReference>
<organism evidence="2 3">
    <name type="scientific">Phytohabitans suffuscus</name>
    <dbReference type="NCBI Taxonomy" id="624315"/>
    <lineage>
        <taxon>Bacteria</taxon>
        <taxon>Bacillati</taxon>
        <taxon>Actinomycetota</taxon>
        <taxon>Actinomycetes</taxon>
        <taxon>Micromonosporales</taxon>
        <taxon>Micromonosporaceae</taxon>
    </lineage>
</organism>
<evidence type="ECO:0000256" key="1">
    <source>
        <dbReference type="SAM" id="Phobius"/>
    </source>
</evidence>
<evidence type="ECO:0000313" key="3">
    <source>
        <dbReference type="Proteomes" id="UP000503011"/>
    </source>
</evidence>
<reference evidence="2 3" key="2">
    <citation type="submission" date="2020-03" db="EMBL/GenBank/DDBJ databases">
        <authorList>
            <person name="Ichikawa N."/>
            <person name="Kimura A."/>
            <person name="Kitahashi Y."/>
            <person name="Uohara A."/>
        </authorList>
    </citation>
    <scope>NUCLEOTIDE SEQUENCE [LARGE SCALE GENOMIC DNA]</scope>
    <source>
        <strain evidence="2 3">NBRC 105367</strain>
    </source>
</reference>
<feature type="transmembrane region" description="Helical" evidence="1">
    <location>
        <begin position="200"/>
        <end position="223"/>
    </location>
</feature>
<dbReference type="Proteomes" id="UP000503011">
    <property type="component" value="Chromosome"/>
</dbReference>
<protein>
    <recommendedName>
        <fullName evidence="4">Transporter family-2 protein</fullName>
    </recommendedName>
</protein>
<feature type="transmembrane region" description="Helical" evidence="1">
    <location>
        <begin position="288"/>
        <end position="309"/>
    </location>
</feature>
<keyword evidence="3" id="KW-1185">Reference proteome</keyword>
<dbReference type="EMBL" id="AP022871">
    <property type="protein sequence ID" value="BCB89104.1"/>
    <property type="molecule type" value="Genomic_DNA"/>
</dbReference>
<dbReference type="Pfam" id="PF04657">
    <property type="entry name" value="DMT_YdcZ"/>
    <property type="match status" value="2"/>
</dbReference>
<feature type="transmembrane region" description="Helical" evidence="1">
    <location>
        <begin position="45"/>
        <end position="66"/>
    </location>
</feature>
<feature type="transmembrane region" description="Helical" evidence="1">
    <location>
        <begin position="260"/>
        <end position="282"/>
    </location>
</feature>
<accession>A0A6F8YSL7</accession>
<keyword evidence="1" id="KW-0812">Transmembrane</keyword>
<evidence type="ECO:0008006" key="4">
    <source>
        <dbReference type="Google" id="ProtNLM"/>
    </source>
</evidence>
<reference evidence="2 3" key="1">
    <citation type="submission" date="2020-03" db="EMBL/GenBank/DDBJ databases">
        <title>Whole genome shotgun sequence of Phytohabitans suffuscus NBRC 105367.</title>
        <authorList>
            <person name="Komaki H."/>
            <person name="Tamura T."/>
        </authorList>
    </citation>
    <scope>NUCLEOTIDE SEQUENCE [LARGE SCALE GENOMIC DNA]</scope>
    <source>
        <strain evidence="2 3">NBRC 105367</strain>
    </source>
</reference>
<keyword evidence="1" id="KW-1133">Transmembrane helix</keyword>
<proteinExistence type="predicted"/>
<keyword evidence="1" id="KW-0472">Membrane</keyword>
<gene>
    <name evidence="2" type="ORF">Psuf_064170</name>
</gene>
<feature type="transmembrane region" description="Helical" evidence="1">
    <location>
        <begin position="167"/>
        <end position="188"/>
    </location>
</feature>